<protein>
    <submittedName>
        <fullName evidence="2">Helix-turn-helix transcriptional regulator</fullName>
    </submittedName>
</protein>
<keyword evidence="3" id="KW-1185">Reference proteome</keyword>
<dbReference type="CDD" id="cd00093">
    <property type="entry name" value="HTH_XRE"/>
    <property type="match status" value="1"/>
</dbReference>
<reference evidence="2 3" key="1">
    <citation type="submission" date="2019-04" db="EMBL/GenBank/DDBJ databases">
        <title>Azoarcus nasutitermitis sp. nov. isolated from termite nest.</title>
        <authorList>
            <person name="Lin S.-Y."/>
            <person name="Hameed A."/>
            <person name="Hsu Y.-H."/>
            <person name="Young C.-C."/>
        </authorList>
    </citation>
    <scope>NUCLEOTIDE SEQUENCE [LARGE SCALE GENOMIC DNA]</scope>
    <source>
        <strain evidence="2 3">CC-YHH838</strain>
    </source>
</reference>
<dbReference type="SMART" id="SM00530">
    <property type="entry name" value="HTH_XRE"/>
    <property type="match status" value="1"/>
</dbReference>
<gene>
    <name evidence="2" type="ORF">E6C76_03940</name>
</gene>
<dbReference type="InterPro" id="IPR010982">
    <property type="entry name" value="Lambda_DNA-bd_dom_sf"/>
</dbReference>
<feature type="domain" description="HTH cro/C1-type" evidence="1">
    <location>
        <begin position="25"/>
        <end position="82"/>
    </location>
</feature>
<dbReference type="Proteomes" id="UP000308430">
    <property type="component" value="Unassembled WGS sequence"/>
</dbReference>
<dbReference type="AlphaFoldDB" id="A0A4S4B485"/>
<dbReference type="OrthoDB" id="9090778at2"/>
<accession>A0A4S4B485</accession>
<proteinExistence type="predicted"/>
<comment type="caution">
    <text evidence="2">The sequence shown here is derived from an EMBL/GenBank/DDBJ whole genome shotgun (WGS) entry which is preliminary data.</text>
</comment>
<dbReference type="PROSITE" id="PS50943">
    <property type="entry name" value="HTH_CROC1"/>
    <property type="match status" value="1"/>
</dbReference>
<dbReference type="Pfam" id="PF13560">
    <property type="entry name" value="HTH_31"/>
    <property type="match status" value="1"/>
</dbReference>
<evidence type="ECO:0000313" key="3">
    <source>
        <dbReference type="Proteomes" id="UP000308430"/>
    </source>
</evidence>
<dbReference type="GO" id="GO:0003677">
    <property type="term" value="F:DNA binding"/>
    <property type="evidence" value="ECO:0007669"/>
    <property type="project" value="InterPro"/>
</dbReference>
<organism evidence="2 3">
    <name type="scientific">Pseudothauera nasutitermitis</name>
    <dbReference type="NCBI Taxonomy" id="2565930"/>
    <lineage>
        <taxon>Bacteria</taxon>
        <taxon>Pseudomonadati</taxon>
        <taxon>Pseudomonadota</taxon>
        <taxon>Betaproteobacteria</taxon>
        <taxon>Rhodocyclales</taxon>
        <taxon>Zoogloeaceae</taxon>
        <taxon>Pseudothauera</taxon>
    </lineage>
</organism>
<dbReference type="EMBL" id="SSOC01000001">
    <property type="protein sequence ID" value="THF67518.1"/>
    <property type="molecule type" value="Genomic_DNA"/>
</dbReference>
<evidence type="ECO:0000313" key="2">
    <source>
        <dbReference type="EMBL" id="THF67518.1"/>
    </source>
</evidence>
<dbReference type="SUPFAM" id="SSF47413">
    <property type="entry name" value="lambda repressor-like DNA-binding domains"/>
    <property type="match status" value="1"/>
</dbReference>
<evidence type="ECO:0000259" key="1">
    <source>
        <dbReference type="PROSITE" id="PS50943"/>
    </source>
</evidence>
<dbReference type="Gene3D" id="1.10.260.40">
    <property type="entry name" value="lambda repressor-like DNA-binding domains"/>
    <property type="match status" value="1"/>
</dbReference>
<name>A0A4S4B485_9RHOO</name>
<dbReference type="RefSeq" id="WP_136346924.1">
    <property type="nucleotide sequence ID" value="NZ_SSOC01000001.1"/>
</dbReference>
<sequence>MAEKKPAANTRMEQAAAVKTIGARMRQARELCNLSQSAAAKRLGYSNSSKLSKVEGATDTNSVPLWLILRAAKVYEVSIDFLFGVTDDWEVGVRMSIERETSAWLFDTWEKARQRDMAALKKLHDKVEAMGEAVAQMLTTTDDAGAALARFIELNPDFEDMPGGARLLSAVGRASGAAKGAKAKMARFRVECSLAAADTHQLSLAL</sequence>
<dbReference type="InterPro" id="IPR001387">
    <property type="entry name" value="Cro/C1-type_HTH"/>
</dbReference>